<organism evidence="2 5">
    <name type="scientific">Actinopolyspora erythraea</name>
    <dbReference type="NCBI Taxonomy" id="414996"/>
    <lineage>
        <taxon>Bacteria</taxon>
        <taxon>Bacillati</taxon>
        <taxon>Actinomycetota</taxon>
        <taxon>Actinomycetes</taxon>
        <taxon>Actinopolysporales</taxon>
        <taxon>Actinopolysporaceae</taxon>
        <taxon>Actinopolyspora</taxon>
    </lineage>
</organism>
<evidence type="ECO:0000313" key="2">
    <source>
        <dbReference type="EMBL" id="ASU77433.1"/>
    </source>
</evidence>
<gene>
    <name evidence="2" type="ORF">CDG81_02925</name>
    <name evidence="3" type="ORF">IL38_18050</name>
</gene>
<protein>
    <submittedName>
        <fullName evidence="2">Uncharacterized protein</fullName>
    </submittedName>
</protein>
<dbReference type="EMBL" id="JPMV01000033">
    <property type="protein sequence ID" value="KGI80354.1"/>
    <property type="molecule type" value="Genomic_DNA"/>
</dbReference>
<dbReference type="eggNOG" id="ENOG502ZKRN">
    <property type="taxonomic scope" value="Bacteria"/>
</dbReference>
<dbReference type="Proteomes" id="UP000029737">
    <property type="component" value="Unassembled WGS sequence"/>
</dbReference>
<name>A0A099D2R3_9ACTN</name>
<dbReference type="EMBL" id="CP022752">
    <property type="protein sequence ID" value="ASU77433.1"/>
    <property type="molecule type" value="Genomic_DNA"/>
</dbReference>
<dbReference type="KEGG" id="aey:CDG81_02925"/>
<accession>A0A099D2R3</accession>
<sequence>MSALEELQQALRTVSDHLEQAQRQLVTSRTALHQAEGALRGLDPDNPETVVPRGMHRADDQIEHVLSTVEHVDETVRRFATGL</sequence>
<evidence type="ECO:0000313" key="4">
    <source>
        <dbReference type="Proteomes" id="UP000029737"/>
    </source>
</evidence>
<reference evidence="2 5" key="2">
    <citation type="submission" date="2017-08" db="EMBL/GenBank/DDBJ databases">
        <title>The complete genome sequence of moderately halophilic actinomycete Actinopolyspora erythraea YIM 90600, the producer of novel erythromycin, novel actinopolysporins A-C and tubercidin.</title>
        <authorList>
            <person name="Yin M."/>
            <person name="Tang S."/>
        </authorList>
    </citation>
    <scope>NUCLEOTIDE SEQUENCE [LARGE SCALE GENOMIC DNA]</scope>
    <source>
        <strain evidence="2 5">YIM 90600</strain>
    </source>
</reference>
<dbReference type="AlphaFoldDB" id="A0A099D2R3"/>
<reference evidence="3 4" key="1">
    <citation type="journal article" date="2014" name="PLoS ONE">
        <title>Identification and Characterization of a New Erythromycin Biosynthetic Gene Cluster in Actinopolyspora erythraea YIM90600, a Novel Erythronolide-Producing Halophilic Actinomycete Isolated from Salt Field.</title>
        <authorList>
            <person name="Chen D."/>
            <person name="Feng J."/>
            <person name="Huang L."/>
            <person name="Zhang Q."/>
            <person name="Wu J."/>
            <person name="Zhu X."/>
            <person name="Duan Y."/>
            <person name="Xu Z."/>
        </authorList>
    </citation>
    <scope>NUCLEOTIDE SEQUENCE [LARGE SCALE GENOMIC DNA]</scope>
    <source>
        <strain evidence="3 4">YIM90600</strain>
    </source>
</reference>
<evidence type="ECO:0000313" key="3">
    <source>
        <dbReference type="EMBL" id="KGI80354.1"/>
    </source>
</evidence>
<feature type="coiled-coil region" evidence="1">
    <location>
        <begin position="4"/>
        <end position="38"/>
    </location>
</feature>
<dbReference type="Gene3D" id="1.20.120.330">
    <property type="entry name" value="Nucleotidyltransferases domain 2"/>
    <property type="match status" value="1"/>
</dbReference>
<keyword evidence="4" id="KW-1185">Reference proteome</keyword>
<proteinExistence type="predicted"/>
<dbReference type="HOGENOM" id="CLU_2540573_0_0_11"/>
<keyword evidence="1" id="KW-0175">Coiled coil</keyword>
<dbReference type="Proteomes" id="UP000215043">
    <property type="component" value="Chromosome"/>
</dbReference>
<evidence type="ECO:0000256" key="1">
    <source>
        <dbReference type="SAM" id="Coils"/>
    </source>
</evidence>
<dbReference type="RefSeq" id="WP_043575915.1">
    <property type="nucleotide sequence ID" value="NZ_CP022752.1"/>
</dbReference>
<dbReference type="OrthoDB" id="3693837at2"/>
<evidence type="ECO:0000313" key="5">
    <source>
        <dbReference type="Proteomes" id="UP000215043"/>
    </source>
</evidence>